<dbReference type="PIRSF" id="PIRSF014899">
    <property type="entry name" value="UCP014899"/>
    <property type="match status" value="1"/>
</dbReference>
<dbReference type="STRING" id="307121.GA0070620_0065"/>
<feature type="domain" description="Microbial-type PARG catalytic" evidence="1">
    <location>
        <begin position="14"/>
        <end position="155"/>
    </location>
</feature>
<dbReference type="Gene3D" id="3.40.220.10">
    <property type="entry name" value="Leucine Aminopeptidase, subunit E, domain 1"/>
    <property type="match status" value="1"/>
</dbReference>
<keyword evidence="3" id="KW-1185">Reference proteome</keyword>
<dbReference type="NCBIfam" id="TIGR02452">
    <property type="entry name" value="TIGR02452 family protein"/>
    <property type="match status" value="1"/>
</dbReference>
<name>A0A1C3MWE4_9ACTN</name>
<dbReference type="SUPFAM" id="SSF52949">
    <property type="entry name" value="Macro domain-like"/>
    <property type="match status" value="1"/>
</dbReference>
<accession>A0A1C3MWE4</accession>
<reference evidence="3" key="1">
    <citation type="submission" date="2016-06" db="EMBL/GenBank/DDBJ databases">
        <authorList>
            <person name="Varghese N."/>
        </authorList>
    </citation>
    <scope>NUCLEOTIDE SEQUENCE [LARGE SCALE GENOMIC DNA]</scope>
    <source>
        <strain evidence="3">DSM 45344</strain>
    </source>
</reference>
<dbReference type="PANTHER" id="PTHR35596:SF1">
    <property type="entry name" value="MICROBIAL-TYPE PARG CATALYTIC DOMAIN-CONTAINING PROTEIN"/>
    <property type="match status" value="1"/>
</dbReference>
<gene>
    <name evidence="2" type="ORF">GA0070620_0065</name>
</gene>
<evidence type="ECO:0000259" key="1">
    <source>
        <dbReference type="Pfam" id="PF10021"/>
    </source>
</evidence>
<dbReference type="InterPro" id="IPR043472">
    <property type="entry name" value="Macro_dom-like"/>
</dbReference>
<dbReference type="PATRIC" id="fig|307121.4.peg.69"/>
<dbReference type="EMBL" id="LT598496">
    <property type="protein sequence ID" value="SBV24641.1"/>
    <property type="molecule type" value="Genomic_DNA"/>
</dbReference>
<proteinExistence type="predicted"/>
<dbReference type="AlphaFoldDB" id="A0A1C3MWE4"/>
<dbReference type="InterPro" id="IPR019261">
    <property type="entry name" value="PARG_cat_microbial"/>
</dbReference>
<organism evidence="2 3">
    <name type="scientific">Micromonospora krabiensis</name>
    <dbReference type="NCBI Taxonomy" id="307121"/>
    <lineage>
        <taxon>Bacteria</taxon>
        <taxon>Bacillati</taxon>
        <taxon>Actinomycetota</taxon>
        <taxon>Actinomycetes</taxon>
        <taxon>Micromonosporales</taxon>
        <taxon>Micromonosporaceae</taxon>
        <taxon>Micromonospora</taxon>
    </lineage>
</organism>
<dbReference type="Proteomes" id="UP000199393">
    <property type="component" value="Chromosome I"/>
</dbReference>
<dbReference type="InterPro" id="IPR012664">
    <property type="entry name" value="CHP02452"/>
</dbReference>
<evidence type="ECO:0000313" key="2">
    <source>
        <dbReference type="EMBL" id="SBV24641.1"/>
    </source>
</evidence>
<dbReference type="Pfam" id="PF10021">
    <property type="entry name" value="PARG_cat_microb"/>
    <property type="match status" value="1"/>
</dbReference>
<sequence>MRVHRMSGRLREIARQTVAIAEAGRYRNGAGDDVVIGGAVRAAVAGTRHHLPDEVLPVGAAGPGAGTVEVTYESTLQAARRLGPGAACLVFASAKNPGGGFLGGAQAQEESIARSSALYPCLLAAPEFYAFHRGQRDLRYSDRVIYSPDVPVFRDDKGNLLDQPYTTSFLTAAAPNLGAIVRNQPERAGDVPAVLARRARRVLEVAAAHGHRTIVLGAWGCGVFRNDPATVAGAFADALRVVDRFDHVVFAIRDGLPGTPVYRTFAERFPGSAVDSAGGDDRG</sequence>
<protein>
    <submittedName>
        <fullName evidence="2">TIGR02452 family protein</fullName>
    </submittedName>
</protein>
<evidence type="ECO:0000313" key="3">
    <source>
        <dbReference type="Proteomes" id="UP000199393"/>
    </source>
</evidence>
<dbReference type="PANTHER" id="PTHR35596">
    <property type="entry name" value="DUF2263 DOMAIN-CONTAINING PROTEIN"/>
    <property type="match status" value="1"/>
</dbReference>